<feature type="domain" description="HTH cro/C1-type" evidence="1">
    <location>
        <begin position="9"/>
        <end position="63"/>
    </location>
</feature>
<dbReference type="RefSeq" id="WP_078175541.1">
    <property type="nucleotide sequence ID" value="NZ_JBCMNA010000024.1"/>
</dbReference>
<organism evidence="2 3">
    <name type="scientific">Bacillus mycoides</name>
    <dbReference type="NCBI Taxonomy" id="1405"/>
    <lineage>
        <taxon>Bacteria</taxon>
        <taxon>Bacillati</taxon>
        <taxon>Bacillota</taxon>
        <taxon>Bacilli</taxon>
        <taxon>Bacillales</taxon>
        <taxon>Bacillaceae</taxon>
        <taxon>Bacillus</taxon>
        <taxon>Bacillus cereus group</taxon>
    </lineage>
</organism>
<evidence type="ECO:0000313" key="2">
    <source>
        <dbReference type="EMBL" id="OOR07789.1"/>
    </source>
</evidence>
<proteinExistence type="predicted"/>
<dbReference type="AlphaFoldDB" id="A0A1S9TDI2"/>
<dbReference type="InterPro" id="IPR010982">
    <property type="entry name" value="Lambda_DNA-bd_dom_sf"/>
</dbReference>
<evidence type="ECO:0000259" key="1">
    <source>
        <dbReference type="PROSITE" id="PS50943"/>
    </source>
</evidence>
<accession>A0A1S9TDI2</accession>
<comment type="caution">
    <text evidence="2">The sequence shown here is derived from an EMBL/GenBank/DDBJ whole genome shotgun (WGS) entry which is preliminary data.</text>
</comment>
<dbReference type="InterPro" id="IPR001387">
    <property type="entry name" value="Cro/C1-type_HTH"/>
</dbReference>
<reference evidence="2 3" key="1">
    <citation type="submission" date="2017-01" db="EMBL/GenBank/DDBJ databases">
        <title>Bacillus cereus isolates.</title>
        <authorList>
            <person name="Beno S.M."/>
        </authorList>
    </citation>
    <scope>NUCLEOTIDE SEQUENCE [LARGE SCALE GENOMIC DNA]</scope>
    <source>
        <strain evidence="2 3">FSL W7-1108</strain>
    </source>
</reference>
<dbReference type="SUPFAM" id="SSF47413">
    <property type="entry name" value="lambda repressor-like DNA-binding domains"/>
    <property type="match status" value="1"/>
</dbReference>
<protein>
    <submittedName>
        <fullName evidence="2">Transcriptional regulator</fullName>
    </submittedName>
</protein>
<dbReference type="PROSITE" id="PS50943">
    <property type="entry name" value="HTH_CROC1"/>
    <property type="match status" value="1"/>
</dbReference>
<sequence length="69" mass="7688">MTIMFYVDLESICKQHNKTLTLLAEEAGVTRATLSRVKATKSINMVTLSKIATALQIEHPEKLIKVMKG</sequence>
<name>A0A1S9TDI2_BACMY</name>
<dbReference type="SMART" id="SM00530">
    <property type="entry name" value="HTH_XRE"/>
    <property type="match status" value="1"/>
</dbReference>
<dbReference type="Proteomes" id="UP000190696">
    <property type="component" value="Unassembled WGS sequence"/>
</dbReference>
<gene>
    <name evidence="2" type="ORF">BW900_04560</name>
</gene>
<dbReference type="Gene3D" id="1.10.260.40">
    <property type="entry name" value="lambda repressor-like DNA-binding domains"/>
    <property type="match status" value="1"/>
</dbReference>
<dbReference type="GO" id="GO:0003677">
    <property type="term" value="F:DNA binding"/>
    <property type="evidence" value="ECO:0007669"/>
    <property type="project" value="InterPro"/>
</dbReference>
<dbReference type="Pfam" id="PF13443">
    <property type="entry name" value="HTH_26"/>
    <property type="match status" value="1"/>
</dbReference>
<dbReference type="CDD" id="cd00093">
    <property type="entry name" value="HTH_XRE"/>
    <property type="match status" value="1"/>
</dbReference>
<dbReference type="EMBL" id="MUAI01000002">
    <property type="protein sequence ID" value="OOR07789.1"/>
    <property type="molecule type" value="Genomic_DNA"/>
</dbReference>
<evidence type="ECO:0000313" key="3">
    <source>
        <dbReference type="Proteomes" id="UP000190696"/>
    </source>
</evidence>